<dbReference type="InterPro" id="IPR011047">
    <property type="entry name" value="Quinoprotein_ADH-like_sf"/>
</dbReference>
<dbReference type="EMBL" id="DSUT01000165">
    <property type="protein sequence ID" value="HGK28845.1"/>
    <property type="molecule type" value="Genomic_DNA"/>
</dbReference>
<proteinExistence type="predicted"/>
<comment type="caution">
    <text evidence="1">The sequence shown here is derived from an EMBL/GenBank/DDBJ whole genome shotgun (WGS) entry which is preliminary data.</text>
</comment>
<accession>A0A7C4CC48</accession>
<protein>
    <recommendedName>
        <fullName evidence="2">Bulb-type lectin domain-containing protein</fullName>
    </recommendedName>
</protein>
<dbReference type="AlphaFoldDB" id="A0A7C4CC48"/>
<dbReference type="SUPFAM" id="SSF50998">
    <property type="entry name" value="Quinoprotein alcohol dehydrogenase-like"/>
    <property type="match status" value="1"/>
</dbReference>
<gene>
    <name evidence="1" type="ORF">ENS41_07875</name>
</gene>
<sequence>MCVDGAGNVYVTGAGESTGMGWDYLTVKCNSAGVLQWHDRYNGAANGEDRANSVCVDGSGNVAVAVGRSTSGDLYATGWSVGTSDNADILTMKVSAAGALVWTARYAAPENGSDIGLRIAVDVQGNPRVLGRVQTGAGGSYDGVTLGYRTDSVSQFTNRLNSGGYGEPGGLALDHDGNAIVCGSYYPNYLVLQYNGPTEVWRWTRDFGSGDLATAVGLDDSGYVYVTGRGDFGADAWDFVTVKLNRNAGIEETPGAEVRAAEFPTICRGMLNLSALGAGRATLVAADGRRVMELRPGANDVRHLAPGVCFVAARPGAMPSGRVVITR</sequence>
<organism evidence="1">
    <name type="scientific">candidate division WOR-3 bacterium</name>
    <dbReference type="NCBI Taxonomy" id="2052148"/>
    <lineage>
        <taxon>Bacteria</taxon>
        <taxon>Bacteria division WOR-3</taxon>
    </lineage>
</organism>
<evidence type="ECO:0008006" key="2">
    <source>
        <dbReference type="Google" id="ProtNLM"/>
    </source>
</evidence>
<evidence type="ECO:0000313" key="1">
    <source>
        <dbReference type="EMBL" id="HGK28845.1"/>
    </source>
</evidence>
<name>A0A7C4CC48_UNCW3</name>
<reference evidence="1" key="1">
    <citation type="journal article" date="2020" name="mSystems">
        <title>Genome- and Community-Level Interaction Insights into Carbon Utilization and Element Cycling Functions of Hydrothermarchaeota in Hydrothermal Sediment.</title>
        <authorList>
            <person name="Zhou Z."/>
            <person name="Liu Y."/>
            <person name="Xu W."/>
            <person name="Pan J."/>
            <person name="Luo Z.H."/>
            <person name="Li M."/>
        </authorList>
    </citation>
    <scope>NUCLEOTIDE SEQUENCE [LARGE SCALE GENOMIC DNA]</scope>
    <source>
        <strain evidence="1">SpSt-488</strain>
    </source>
</reference>